<dbReference type="Gene3D" id="3.30.1240.10">
    <property type="match status" value="1"/>
</dbReference>
<evidence type="ECO:0000313" key="2">
    <source>
        <dbReference type="Proteomes" id="UP000478636"/>
    </source>
</evidence>
<dbReference type="SFLD" id="SFLDG01140">
    <property type="entry name" value="C2.B:_Phosphomannomutase_and_P"/>
    <property type="match status" value="1"/>
</dbReference>
<protein>
    <submittedName>
        <fullName evidence="1">Cof-type HAD-IIB family hydrolase</fullName>
    </submittedName>
</protein>
<accession>A0A6L7A754</accession>
<dbReference type="NCBIfam" id="TIGR01484">
    <property type="entry name" value="HAD-SF-IIB"/>
    <property type="match status" value="1"/>
</dbReference>
<comment type="caution">
    <text evidence="1">The sequence shown here is derived from an EMBL/GenBank/DDBJ whole genome shotgun (WGS) entry which is preliminary data.</text>
</comment>
<dbReference type="NCBIfam" id="TIGR00099">
    <property type="entry name" value="Cof-subfamily"/>
    <property type="match status" value="1"/>
</dbReference>
<dbReference type="Proteomes" id="UP000478636">
    <property type="component" value="Unassembled WGS sequence"/>
</dbReference>
<dbReference type="GO" id="GO:0016791">
    <property type="term" value="F:phosphatase activity"/>
    <property type="evidence" value="ECO:0007669"/>
    <property type="project" value="TreeGrafter"/>
</dbReference>
<dbReference type="InterPro" id="IPR036412">
    <property type="entry name" value="HAD-like_sf"/>
</dbReference>
<dbReference type="InterPro" id="IPR006379">
    <property type="entry name" value="HAD-SF_hydro_IIB"/>
</dbReference>
<dbReference type="AlphaFoldDB" id="A0A6L7A754"/>
<proteinExistence type="predicted"/>
<dbReference type="PROSITE" id="PS01229">
    <property type="entry name" value="COF_2"/>
    <property type="match status" value="1"/>
</dbReference>
<gene>
    <name evidence="1" type="ORF">GQS40_09155</name>
</gene>
<dbReference type="GO" id="GO:0005829">
    <property type="term" value="C:cytosol"/>
    <property type="evidence" value="ECO:0007669"/>
    <property type="project" value="TreeGrafter"/>
</dbReference>
<dbReference type="Pfam" id="PF08282">
    <property type="entry name" value="Hydrolase_3"/>
    <property type="match status" value="1"/>
</dbReference>
<dbReference type="EMBL" id="WSZI01000015">
    <property type="protein sequence ID" value="MWN21486.1"/>
    <property type="molecule type" value="Genomic_DNA"/>
</dbReference>
<name>A0A6L7A754_LEULA</name>
<dbReference type="SUPFAM" id="SSF56784">
    <property type="entry name" value="HAD-like"/>
    <property type="match status" value="1"/>
</dbReference>
<dbReference type="PANTHER" id="PTHR10000">
    <property type="entry name" value="PHOSPHOSERINE PHOSPHATASE"/>
    <property type="match status" value="1"/>
</dbReference>
<reference evidence="1 2" key="1">
    <citation type="submission" date="2019-12" db="EMBL/GenBank/DDBJ databases">
        <title>Complete genome sequence of Leuconostoc lactis strain AVN1 provides insights into metabolic potential.</title>
        <authorList>
            <person name="Besrour N."/>
            <person name="Najjari A."/>
            <person name="Fhoula I."/>
            <person name="Jaballah S."/>
            <person name="Klibi N."/>
            <person name="Ouzari H.I."/>
        </authorList>
    </citation>
    <scope>NUCLEOTIDE SEQUENCE [LARGE SCALE GENOMIC DNA]</scope>
    <source>
        <strain evidence="1 2">AVN1</strain>
    </source>
</reference>
<dbReference type="InterPro" id="IPR023214">
    <property type="entry name" value="HAD_sf"/>
</dbReference>
<dbReference type="RefSeq" id="WP_252968441.1">
    <property type="nucleotide sequence ID" value="NZ_DAITWI010000010.1"/>
</dbReference>
<organism evidence="1 2">
    <name type="scientific">Leuconostoc lactis</name>
    <dbReference type="NCBI Taxonomy" id="1246"/>
    <lineage>
        <taxon>Bacteria</taxon>
        <taxon>Bacillati</taxon>
        <taxon>Bacillota</taxon>
        <taxon>Bacilli</taxon>
        <taxon>Lactobacillales</taxon>
        <taxon>Lactobacillaceae</taxon>
        <taxon>Leuconostoc</taxon>
    </lineage>
</organism>
<evidence type="ECO:0000313" key="1">
    <source>
        <dbReference type="EMBL" id="MWN21486.1"/>
    </source>
</evidence>
<dbReference type="GO" id="GO:0000287">
    <property type="term" value="F:magnesium ion binding"/>
    <property type="evidence" value="ECO:0007669"/>
    <property type="project" value="TreeGrafter"/>
</dbReference>
<dbReference type="InterPro" id="IPR000150">
    <property type="entry name" value="Cof"/>
</dbReference>
<dbReference type="SFLD" id="SFLDS00003">
    <property type="entry name" value="Haloacid_Dehalogenase"/>
    <property type="match status" value="1"/>
</dbReference>
<sequence length="267" mass="29568">MSVKLIASDLDATFLRDDKTFNEALFREVLDKLHAQDIQFVVATGNHVQKVHDYFKHFAGQYQLIANNGAEVIINGELAHVWDVPHSALATVAQLTDKYTDQLELGVAFVAADKSFMIIKRPNEKYLKLAHAYFENLQIIDDVSDINEPILKISLVLPHAANEFMQDVKTVLGSKVHVTTSGYGAIDIVNPEVNKATALSFMADKLHIAPEDIMAFGDGLNDLEMLEYVGHPVAMTNSDPEILNRGFALSVADNNHDGVLKTILEKI</sequence>
<keyword evidence="1" id="KW-0378">Hydrolase</keyword>
<dbReference type="Gene3D" id="3.40.50.1000">
    <property type="entry name" value="HAD superfamily/HAD-like"/>
    <property type="match status" value="1"/>
</dbReference>
<dbReference type="PANTHER" id="PTHR10000:SF53">
    <property type="entry name" value="5-AMINO-6-(5-PHOSPHO-D-RIBITYLAMINO)URACIL PHOSPHATASE YBJI-RELATED"/>
    <property type="match status" value="1"/>
</dbReference>